<dbReference type="InterPro" id="IPR036759">
    <property type="entry name" value="TPK_catalytic_sf"/>
</dbReference>
<evidence type="ECO:0000256" key="1">
    <source>
        <dbReference type="ARBA" id="ARBA00022679"/>
    </source>
</evidence>
<keyword evidence="4" id="KW-0067">ATP-binding</keyword>
<dbReference type="GO" id="GO:0004788">
    <property type="term" value="F:thiamine diphosphokinase activity"/>
    <property type="evidence" value="ECO:0007669"/>
    <property type="project" value="UniProtKB-UniRule"/>
</dbReference>
<dbReference type="AlphaFoldDB" id="F6DLY4"/>
<dbReference type="KEGG" id="dru:Desru_0126"/>
<gene>
    <name evidence="7" type="ordered locus">Desru_0126</name>
</gene>
<dbReference type="InterPro" id="IPR007373">
    <property type="entry name" value="Thiamin_PyroPKinase_B1-bd"/>
</dbReference>
<dbReference type="Proteomes" id="UP000009234">
    <property type="component" value="Chromosome"/>
</dbReference>
<reference evidence="7 8" key="2">
    <citation type="journal article" date="2012" name="Stand. Genomic Sci.">
        <title>Complete genome sequence of the sulfate-reducing firmicute Desulfotomaculum ruminis type strain (DL(T)).</title>
        <authorList>
            <person name="Spring S."/>
            <person name="Visser M."/>
            <person name="Lu M."/>
            <person name="Copeland A."/>
            <person name="Lapidus A."/>
            <person name="Lucas S."/>
            <person name="Cheng J.F."/>
            <person name="Han C."/>
            <person name="Tapia R."/>
            <person name="Goodwin L.A."/>
            <person name="Pitluck S."/>
            <person name="Ivanova N."/>
            <person name="Land M."/>
            <person name="Hauser L."/>
            <person name="Larimer F."/>
            <person name="Rohde M."/>
            <person name="Goker M."/>
            <person name="Detter J.C."/>
            <person name="Kyrpides N.C."/>
            <person name="Woyke T."/>
            <person name="Schaap P.J."/>
            <person name="Plugge C.M."/>
            <person name="Muyzer G."/>
            <person name="Kuever J."/>
            <person name="Pereira I.A."/>
            <person name="Parshina S.N."/>
            <person name="Bernier-Latmani R."/>
            <person name="Stams A.J."/>
            <person name="Klenk H.P."/>
        </authorList>
    </citation>
    <scope>NUCLEOTIDE SEQUENCE [LARGE SCALE GENOMIC DNA]</scope>
    <source>
        <strain evidence="8">ATCC 23193 / DSM 2154 / NCIB 8452 / DL</strain>
    </source>
</reference>
<dbReference type="GO" id="GO:0009229">
    <property type="term" value="P:thiamine diphosphate biosynthetic process"/>
    <property type="evidence" value="ECO:0007669"/>
    <property type="project" value="InterPro"/>
</dbReference>
<evidence type="ECO:0000256" key="4">
    <source>
        <dbReference type="ARBA" id="ARBA00022840"/>
    </source>
</evidence>
<keyword evidence="1" id="KW-0808">Transferase</keyword>
<evidence type="ECO:0000256" key="2">
    <source>
        <dbReference type="ARBA" id="ARBA00022741"/>
    </source>
</evidence>
<evidence type="ECO:0000256" key="3">
    <source>
        <dbReference type="ARBA" id="ARBA00022777"/>
    </source>
</evidence>
<keyword evidence="8" id="KW-1185">Reference proteome</keyword>
<dbReference type="PANTHER" id="PTHR41299">
    <property type="entry name" value="THIAMINE PYROPHOSPHOKINASE"/>
    <property type="match status" value="1"/>
</dbReference>
<dbReference type="InterPro" id="IPR006282">
    <property type="entry name" value="Thi_PPkinase"/>
</dbReference>
<dbReference type="InterPro" id="IPR036371">
    <property type="entry name" value="TPK_B1-bd_sf"/>
</dbReference>
<name>F6DLY4_DESRL</name>
<dbReference type="HOGENOM" id="CLU_044237_1_1_9"/>
<dbReference type="Gene3D" id="3.40.50.10240">
    <property type="entry name" value="Thiamin pyrophosphokinase, catalytic domain"/>
    <property type="match status" value="1"/>
</dbReference>
<dbReference type="RefSeq" id="WP_013840209.1">
    <property type="nucleotide sequence ID" value="NC_015589.1"/>
</dbReference>
<dbReference type="GO" id="GO:0030975">
    <property type="term" value="F:thiamine binding"/>
    <property type="evidence" value="ECO:0007669"/>
    <property type="project" value="InterPro"/>
</dbReference>
<proteinExistence type="predicted"/>
<protein>
    <recommendedName>
        <fullName evidence="5">Thiamine diphosphokinase</fullName>
        <ecNumber evidence="5">2.7.6.2</ecNumber>
    </recommendedName>
</protein>
<dbReference type="eggNOG" id="COG1564">
    <property type="taxonomic scope" value="Bacteria"/>
</dbReference>
<evidence type="ECO:0000313" key="7">
    <source>
        <dbReference type="EMBL" id="AEG58427.1"/>
    </source>
</evidence>
<dbReference type="STRING" id="696281.Desru_0126"/>
<accession>F6DLY4</accession>
<dbReference type="EMBL" id="CP002780">
    <property type="protein sequence ID" value="AEG58427.1"/>
    <property type="molecule type" value="Genomic_DNA"/>
</dbReference>
<dbReference type="GO" id="GO:0016301">
    <property type="term" value="F:kinase activity"/>
    <property type="evidence" value="ECO:0007669"/>
    <property type="project" value="UniProtKB-KW"/>
</dbReference>
<dbReference type="GO" id="GO:0006772">
    <property type="term" value="P:thiamine metabolic process"/>
    <property type="evidence" value="ECO:0007669"/>
    <property type="project" value="UniProtKB-UniRule"/>
</dbReference>
<keyword evidence="2" id="KW-0547">Nucleotide-binding</keyword>
<dbReference type="SUPFAM" id="SSF63862">
    <property type="entry name" value="Thiamin pyrophosphokinase, substrate-binding domain"/>
    <property type="match status" value="1"/>
</dbReference>
<dbReference type="SUPFAM" id="SSF63999">
    <property type="entry name" value="Thiamin pyrophosphokinase, catalytic domain"/>
    <property type="match status" value="1"/>
</dbReference>
<feature type="domain" description="Thiamin pyrophosphokinase thiamin-binding" evidence="6">
    <location>
        <begin position="132"/>
        <end position="207"/>
    </location>
</feature>
<dbReference type="PANTHER" id="PTHR41299:SF1">
    <property type="entry name" value="THIAMINE PYROPHOSPHOKINASE"/>
    <property type="match status" value="1"/>
</dbReference>
<evidence type="ECO:0000259" key="6">
    <source>
        <dbReference type="SMART" id="SM00983"/>
    </source>
</evidence>
<evidence type="ECO:0000313" key="8">
    <source>
        <dbReference type="Proteomes" id="UP000009234"/>
    </source>
</evidence>
<dbReference type="InterPro" id="IPR053149">
    <property type="entry name" value="TPK"/>
</dbReference>
<organism evidence="7 8">
    <name type="scientific">Desulforamulus ruminis (strain ATCC 23193 / DSM 2154 / NCIMB 8452 / DL)</name>
    <name type="common">Desulfotomaculum ruminis</name>
    <dbReference type="NCBI Taxonomy" id="696281"/>
    <lineage>
        <taxon>Bacteria</taxon>
        <taxon>Bacillati</taxon>
        <taxon>Bacillota</taxon>
        <taxon>Clostridia</taxon>
        <taxon>Eubacteriales</taxon>
        <taxon>Peptococcaceae</taxon>
        <taxon>Desulforamulus</taxon>
    </lineage>
</organism>
<keyword evidence="3 7" id="KW-0418">Kinase</keyword>
<dbReference type="Pfam" id="PF04265">
    <property type="entry name" value="TPK_B1_binding"/>
    <property type="match status" value="1"/>
</dbReference>
<dbReference type="Pfam" id="PF04263">
    <property type="entry name" value="TPK_catalytic"/>
    <property type="match status" value="1"/>
</dbReference>
<dbReference type="EC" id="2.7.6.2" evidence="5"/>
<reference evidence="8" key="1">
    <citation type="submission" date="2011-05" db="EMBL/GenBank/DDBJ databases">
        <title>Complete sequence of Desulfotomaculum ruminis DSM 2154.</title>
        <authorList>
            <person name="Lucas S."/>
            <person name="Copeland A."/>
            <person name="Lapidus A."/>
            <person name="Cheng J.-F."/>
            <person name="Goodwin L."/>
            <person name="Pitluck S."/>
            <person name="Lu M."/>
            <person name="Detter J.C."/>
            <person name="Han C."/>
            <person name="Tapia R."/>
            <person name="Land M."/>
            <person name="Hauser L."/>
            <person name="Kyrpides N."/>
            <person name="Ivanova N."/>
            <person name="Mikhailova N."/>
            <person name="Pagani I."/>
            <person name="Stams A.J.M."/>
            <person name="Plugge C.M."/>
            <person name="Muyzer G."/>
            <person name="Kuever J."/>
            <person name="Parshina S.N."/>
            <person name="Ivanova A.E."/>
            <person name="Nazina T.N."/>
            <person name="Brambilla E."/>
            <person name="Spring S."/>
            <person name="Klenk H.-P."/>
            <person name="Woyke T."/>
        </authorList>
    </citation>
    <scope>NUCLEOTIDE SEQUENCE [LARGE SCALE GENOMIC DNA]</scope>
    <source>
        <strain evidence="8">ATCC 23193 / DSM 2154 / NCIB 8452 / DL</strain>
    </source>
</reference>
<dbReference type="SMART" id="SM00983">
    <property type="entry name" value="TPK_B1_binding"/>
    <property type="match status" value="1"/>
</dbReference>
<dbReference type="InterPro" id="IPR007371">
    <property type="entry name" value="TPK_catalytic"/>
</dbReference>
<dbReference type="OrthoDB" id="9804377at2"/>
<evidence type="ECO:0000256" key="5">
    <source>
        <dbReference type="NCBIfam" id="TIGR01378"/>
    </source>
</evidence>
<dbReference type="CDD" id="cd07995">
    <property type="entry name" value="TPK"/>
    <property type="match status" value="1"/>
</dbReference>
<dbReference type="GO" id="GO:0005524">
    <property type="term" value="F:ATP binding"/>
    <property type="evidence" value="ECO:0007669"/>
    <property type="project" value="UniProtKB-KW"/>
</dbReference>
<sequence>MQCIILANGEMEDYEKYRSLFVGSPLTICADGGTRHALALGIVPQVVVGDMDSARPEELEQLAAQDVELIKYPKEKDEMDTELALMEAVKRGATSIVLLGCSGGRLDHTLAAIQMLVPVVRQGVKVQMLAKGHRLTLATPENPVRLPGNPDTILSILPLTTRVTGITSRGVKWPLTDAVFELGKPYGVSNEVTGPEVSITVKEGILLVIEMNRKEEGECPLSM</sequence>
<dbReference type="NCBIfam" id="TIGR01378">
    <property type="entry name" value="thi_PPkinase"/>
    <property type="match status" value="1"/>
</dbReference>